<dbReference type="Pfam" id="PF17820">
    <property type="entry name" value="PDZ_6"/>
    <property type="match status" value="1"/>
</dbReference>
<dbReference type="eggNOG" id="KOG2914">
    <property type="taxonomic scope" value="Eukaryota"/>
</dbReference>
<keyword evidence="2" id="KW-0479">Metal-binding</keyword>
<organism evidence="6 7">
    <name type="scientific">Sphaeroforma arctica JP610</name>
    <dbReference type="NCBI Taxonomy" id="667725"/>
    <lineage>
        <taxon>Eukaryota</taxon>
        <taxon>Ichthyosporea</taxon>
        <taxon>Ichthyophonida</taxon>
        <taxon>Sphaeroforma</taxon>
    </lineage>
</organism>
<dbReference type="NCBIfam" id="TIGR01509">
    <property type="entry name" value="HAD-SF-IA-v3"/>
    <property type="match status" value="1"/>
</dbReference>
<evidence type="ECO:0000259" key="5">
    <source>
        <dbReference type="PROSITE" id="PS50106"/>
    </source>
</evidence>
<keyword evidence="3" id="KW-0460">Magnesium</keyword>
<dbReference type="InterPro" id="IPR036412">
    <property type="entry name" value="HAD-like_sf"/>
</dbReference>
<dbReference type="Gene3D" id="2.30.42.10">
    <property type="match status" value="1"/>
</dbReference>
<dbReference type="PANTHER" id="PTHR46193:SF18">
    <property type="entry name" value="HEXITOL PHOSPHATASE B"/>
    <property type="match status" value="1"/>
</dbReference>
<dbReference type="PROSITE" id="PS50106">
    <property type="entry name" value="PDZ"/>
    <property type="match status" value="1"/>
</dbReference>
<dbReference type="OrthoDB" id="40579at2759"/>
<name>A0A0L0FTC5_9EUKA</name>
<dbReference type="Pfam" id="PF00702">
    <property type="entry name" value="Hydrolase"/>
    <property type="match status" value="1"/>
</dbReference>
<feature type="domain" description="PDZ" evidence="5">
    <location>
        <begin position="216"/>
        <end position="297"/>
    </location>
</feature>
<dbReference type="RefSeq" id="XP_014153939.1">
    <property type="nucleotide sequence ID" value="XM_014298464.1"/>
</dbReference>
<dbReference type="InterPro" id="IPR006439">
    <property type="entry name" value="HAD-SF_hydro_IA"/>
</dbReference>
<dbReference type="Gene3D" id="1.10.150.240">
    <property type="entry name" value="Putative phosphatase, domain 2"/>
    <property type="match status" value="1"/>
</dbReference>
<dbReference type="GeneID" id="25908087"/>
<dbReference type="SUPFAM" id="SSF50156">
    <property type="entry name" value="PDZ domain-like"/>
    <property type="match status" value="1"/>
</dbReference>
<dbReference type="Gene3D" id="3.40.50.1000">
    <property type="entry name" value="HAD superfamily/HAD-like"/>
    <property type="match status" value="1"/>
</dbReference>
<dbReference type="SUPFAM" id="SSF56784">
    <property type="entry name" value="HAD-like"/>
    <property type="match status" value="1"/>
</dbReference>
<dbReference type="InterPro" id="IPR023214">
    <property type="entry name" value="HAD_sf"/>
</dbReference>
<protein>
    <recommendedName>
        <fullName evidence="5">PDZ domain-containing protein</fullName>
    </recommendedName>
</protein>
<dbReference type="InterPro" id="IPR041489">
    <property type="entry name" value="PDZ_6"/>
</dbReference>
<dbReference type="GO" id="GO:0003824">
    <property type="term" value="F:catalytic activity"/>
    <property type="evidence" value="ECO:0007669"/>
    <property type="project" value="UniProtKB-ARBA"/>
</dbReference>
<dbReference type="EMBL" id="KQ242206">
    <property type="protein sequence ID" value="KNC80037.1"/>
    <property type="molecule type" value="Genomic_DNA"/>
</dbReference>
<dbReference type="AlphaFoldDB" id="A0A0L0FTC5"/>
<dbReference type="InterPro" id="IPR001478">
    <property type="entry name" value="PDZ"/>
</dbReference>
<dbReference type="SMART" id="SM00228">
    <property type="entry name" value="PDZ"/>
    <property type="match status" value="1"/>
</dbReference>
<accession>A0A0L0FTC5</accession>
<proteinExistence type="predicted"/>
<evidence type="ECO:0000313" key="6">
    <source>
        <dbReference type="EMBL" id="KNC80037.1"/>
    </source>
</evidence>
<evidence type="ECO:0000313" key="7">
    <source>
        <dbReference type="Proteomes" id="UP000054560"/>
    </source>
</evidence>
<comment type="cofactor">
    <cofactor evidence="1">
        <name>Mg(2+)</name>
        <dbReference type="ChEBI" id="CHEBI:18420"/>
    </cofactor>
</comment>
<keyword evidence="4" id="KW-0119">Carbohydrate metabolism</keyword>
<dbReference type="GO" id="GO:0046872">
    <property type="term" value="F:metal ion binding"/>
    <property type="evidence" value="ECO:0007669"/>
    <property type="project" value="UniProtKB-KW"/>
</dbReference>
<dbReference type="PANTHER" id="PTHR46193">
    <property type="entry name" value="6-PHOSPHOGLUCONATE PHOSPHATASE"/>
    <property type="match status" value="1"/>
</dbReference>
<sequence length="396" mass="43908">MAVSRPQFKGLLLDMDGTLVDTDHLHFAIFQEMCIEYGFTECCPLTRPFFNTHICGRNNAQIMERLFPEWSLEQRKAFTVVKEKRLMVLVNKPDALHPIKGDSALPIIEAIGFTAWLSGPEGLISGYECKRAKPFPDPYLEGARKLGLPPSECMAIEDSLGGLQAACSAGVGLVVGITTTFGEEQLIAAGAHIVIADYTDERLYTKPLDQRKLQREIWIRKQPATRFGLCICRLEGEMYVTDVRENSIAWNAGINISDRIVSIDDIQLTPHHFDAQTVLDLLYQAGPSLVLRVVDQPRFCRVEMKKSTPNSALGLVYLPGATNEHPGRVTSAYLGCAAEQIANANLSIVSVDGEDTISMPDRDMMEKRGTWGKAGTPCEEMLRRSQPSINANHVEN</sequence>
<dbReference type="InterPro" id="IPR036034">
    <property type="entry name" value="PDZ_sf"/>
</dbReference>
<evidence type="ECO:0000256" key="3">
    <source>
        <dbReference type="ARBA" id="ARBA00022842"/>
    </source>
</evidence>
<reference evidence="6 7" key="1">
    <citation type="submission" date="2011-02" db="EMBL/GenBank/DDBJ databases">
        <title>The Genome Sequence of Sphaeroforma arctica JP610.</title>
        <authorList>
            <consortium name="The Broad Institute Genome Sequencing Platform"/>
            <person name="Russ C."/>
            <person name="Cuomo C."/>
            <person name="Young S.K."/>
            <person name="Zeng Q."/>
            <person name="Gargeya S."/>
            <person name="Alvarado L."/>
            <person name="Berlin A."/>
            <person name="Chapman S.B."/>
            <person name="Chen Z."/>
            <person name="Freedman E."/>
            <person name="Gellesch M."/>
            <person name="Goldberg J."/>
            <person name="Griggs A."/>
            <person name="Gujja S."/>
            <person name="Heilman E."/>
            <person name="Heiman D."/>
            <person name="Howarth C."/>
            <person name="Mehta T."/>
            <person name="Neiman D."/>
            <person name="Pearson M."/>
            <person name="Roberts A."/>
            <person name="Saif S."/>
            <person name="Shea T."/>
            <person name="Shenoy N."/>
            <person name="Sisk P."/>
            <person name="Stolte C."/>
            <person name="Sykes S."/>
            <person name="White J."/>
            <person name="Yandava C."/>
            <person name="Burger G."/>
            <person name="Gray M.W."/>
            <person name="Holland P.W.H."/>
            <person name="King N."/>
            <person name="Lang F.B.F."/>
            <person name="Roger A.J."/>
            <person name="Ruiz-Trillo I."/>
            <person name="Haas B."/>
            <person name="Nusbaum C."/>
            <person name="Birren B."/>
        </authorList>
    </citation>
    <scope>NUCLEOTIDE SEQUENCE [LARGE SCALE GENOMIC DNA]</scope>
    <source>
        <strain evidence="6 7">JP610</strain>
    </source>
</reference>
<evidence type="ECO:0000256" key="1">
    <source>
        <dbReference type="ARBA" id="ARBA00001946"/>
    </source>
</evidence>
<evidence type="ECO:0000256" key="2">
    <source>
        <dbReference type="ARBA" id="ARBA00022723"/>
    </source>
</evidence>
<gene>
    <name evidence="6" type="ORF">SARC_07583</name>
</gene>
<evidence type="ECO:0000256" key="4">
    <source>
        <dbReference type="ARBA" id="ARBA00023277"/>
    </source>
</evidence>
<keyword evidence="7" id="KW-1185">Reference proteome</keyword>
<dbReference type="Proteomes" id="UP000054560">
    <property type="component" value="Unassembled WGS sequence"/>
</dbReference>
<dbReference type="STRING" id="667725.A0A0L0FTC5"/>
<dbReference type="InterPro" id="IPR023198">
    <property type="entry name" value="PGP-like_dom2"/>
</dbReference>
<dbReference type="InterPro" id="IPR051600">
    <property type="entry name" value="Beta-PGM-like"/>
</dbReference>